<gene>
    <name evidence="2" type="ORF">GCM10009545_26580</name>
    <name evidence="3" type="ORF">GCM10011581_38860</name>
</gene>
<dbReference type="Proteomes" id="UP000597989">
    <property type="component" value="Unassembled WGS sequence"/>
</dbReference>
<reference evidence="2" key="5">
    <citation type="submission" date="2023-12" db="EMBL/GenBank/DDBJ databases">
        <authorList>
            <person name="Sun Q."/>
            <person name="Inoue M."/>
        </authorList>
    </citation>
    <scope>NUCLEOTIDE SEQUENCE</scope>
    <source>
        <strain evidence="2">JCM 10664</strain>
    </source>
</reference>
<evidence type="ECO:0000313" key="3">
    <source>
        <dbReference type="EMBL" id="GGI97921.1"/>
    </source>
</evidence>
<accession>A0A917K2U8</accession>
<organism evidence="3 4">
    <name type="scientific">Saccharopolyspora thermophila</name>
    <dbReference type="NCBI Taxonomy" id="89367"/>
    <lineage>
        <taxon>Bacteria</taxon>
        <taxon>Bacillati</taxon>
        <taxon>Actinomycetota</taxon>
        <taxon>Actinomycetes</taxon>
        <taxon>Pseudonocardiales</taxon>
        <taxon>Pseudonocardiaceae</taxon>
        <taxon>Saccharopolyspora</taxon>
    </lineage>
</organism>
<evidence type="ECO:0000259" key="1">
    <source>
        <dbReference type="Pfam" id="PF00174"/>
    </source>
</evidence>
<dbReference type="InterPro" id="IPR000572">
    <property type="entry name" value="OxRdtase_Mopterin-bd_dom"/>
</dbReference>
<dbReference type="InterPro" id="IPR008335">
    <property type="entry name" value="Mopterin_OxRdtase_euk"/>
</dbReference>
<protein>
    <recommendedName>
        <fullName evidence="1">Oxidoreductase molybdopterin-binding domain-containing protein</fullName>
    </recommendedName>
</protein>
<name>A0A917K2U8_9PSEU</name>
<comment type="caution">
    <text evidence="3">The sequence shown here is derived from an EMBL/GenBank/DDBJ whole genome shotgun (WGS) entry which is preliminary data.</text>
</comment>
<reference evidence="2" key="1">
    <citation type="journal article" date="2014" name="Int. J. Syst. Evol. Microbiol.">
        <title>Complete genome of a new Firmicutes species belonging to the dominant human colonic microbiota ('Ruminococcus bicirculans') reveals two chromosomes and a selective capacity to utilize plant glucans.</title>
        <authorList>
            <consortium name="NISC Comparative Sequencing Program"/>
            <person name="Wegmann U."/>
            <person name="Louis P."/>
            <person name="Goesmann A."/>
            <person name="Henrissat B."/>
            <person name="Duncan S.H."/>
            <person name="Flint H.J."/>
        </authorList>
    </citation>
    <scope>NUCLEOTIDE SEQUENCE</scope>
    <source>
        <strain evidence="2">JCM 10664</strain>
    </source>
</reference>
<dbReference type="Proteomes" id="UP001500220">
    <property type="component" value="Unassembled WGS sequence"/>
</dbReference>
<reference evidence="3" key="4">
    <citation type="submission" date="2020-09" db="EMBL/GenBank/DDBJ databases">
        <authorList>
            <person name="Sun Q."/>
            <person name="Zhou Y."/>
        </authorList>
    </citation>
    <scope>NUCLEOTIDE SEQUENCE</scope>
    <source>
        <strain evidence="3">CGMCC 4.7206</strain>
    </source>
</reference>
<dbReference type="GO" id="GO:0016491">
    <property type="term" value="F:oxidoreductase activity"/>
    <property type="evidence" value="ECO:0007669"/>
    <property type="project" value="InterPro"/>
</dbReference>
<reference evidence="5" key="3">
    <citation type="journal article" date="2019" name="Int. J. Syst. Evol. Microbiol.">
        <title>The Global Catalogue of Microorganisms (GCM) 10K type strain sequencing project: providing services to taxonomists for standard genome sequencing and annotation.</title>
        <authorList>
            <consortium name="The Broad Institute Genomics Platform"/>
            <consortium name="The Broad Institute Genome Sequencing Center for Infectious Disease"/>
            <person name="Wu L."/>
            <person name="Ma J."/>
        </authorList>
    </citation>
    <scope>NUCLEOTIDE SEQUENCE [LARGE SCALE GENOMIC DNA]</scope>
    <source>
        <strain evidence="5">JCM 10664</strain>
    </source>
</reference>
<evidence type="ECO:0000313" key="2">
    <source>
        <dbReference type="EMBL" id="GAA0523063.1"/>
    </source>
</evidence>
<dbReference type="EMBL" id="BMMT01000015">
    <property type="protein sequence ID" value="GGI97921.1"/>
    <property type="molecule type" value="Genomic_DNA"/>
</dbReference>
<reference evidence="3 4" key="2">
    <citation type="journal article" date="2014" name="Int. J. Syst. Evol. Microbiol.">
        <title>Complete genome sequence of Corynebacterium casei LMG S-19264T (=DSM 44701T), isolated from a smear-ripened cheese.</title>
        <authorList>
            <consortium name="US DOE Joint Genome Institute (JGI-PGF)"/>
            <person name="Walter F."/>
            <person name="Albersmeier A."/>
            <person name="Kalinowski J."/>
            <person name="Ruckert C."/>
        </authorList>
    </citation>
    <scope>NUCLEOTIDE SEQUENCE [LARGE SCALE GENOMIC DNA]</scope>
    <source>
        <strain evidence="3 4">CGMCC 4.7206</strain>
    </source>
</reference>
<evidence type="ECO:0000313" key="5">
    <source>
        <dbReference type="Proteomes" id="UP001500220"/>
    </source>
</evidence>
<feature type="domain" description="Oxidoreductase molybdopterin-binding" evidence="1">
    <location>
        <begin position="3"/>
        <end position="64"/>
    </location>
</feature>
<keyword evidence="5" id="KW-1185">Reference proteome</keyword>
<evidence type="ECO:0000313" key="4">
    <source>
        <dbReference type="Proteomes" id="UP000597989"/>
    </source>
</evidence>
<dbReference type="Gene3D" id="3.90.420.10">
    <property type="entry name" value="Oxidoreductase, molybdopterin-binding domain"/>
    <property type="match status" value="1"/>
</dbReference>
<dbReference type="InterPro" id="IPR036374">
    <property type="entry name" value="OxRdtase_Mopterin-bd_sf"/>
</dbReference>
<dbReference type="SUPFAM" id="SSF56524">
    <property type="entry name" value="Oxidoreductase molybdopterin-binding domain"/>
    <property type="match status" value="1"/>
</dbReference>
<dbReference type="AlphaFoldDB" id="A0A917K2U8"/>
<dbReference type="PRINTS" id="PR00407">
    <property type="entry name" value="EUMOPTERIN"/>
</dbReference>
<dbReference type="EMBL" id="BAAAHC010000009">
    <property type="protein sequence ID" value="GAA0523063.1"/>
    <property type="molecule type" value="Genomic_DNA"/>
</dbReference>
<proteinExistence type="predicted"/>
<sequence>MRPEAQQLFTTSADGYTMGTPLDVLLEPDRGALLAVAMNDEPLPDEHGFPVRTVVSGLYGQVSATCNRSCQFAALVIAPTQPVRHVVRRSYWRRRPQYRSEQAHY</sequence>
<dbReference type="RefSeq" id="WP_373289903.1">
    <property type="nucleotide sequence ID" value="NZ_BAAAHC010000009.1"/>
</dbReference>
<dbReference type="Pfam" id="PF00174">
    <property type="entry name" value="Oxidored_molyb"/>
    <property type="match status" value="1"/>
</dbReference>